<evidence type="ECO:0000256" key="2">
    <source>
        <dbReference type="ARBA" id="ARBA00022448"/>
    </source>
</evidence>
<feature type="transmembrane region" description="Helical" evidence="7">
    <location>
        <begin position="329"/>
        <end position="349"/>
    </location>
</feature>
<keyword evidence="3" id="KW-1003">Cell membrane</keyword>
<dbReference type="Proteomes" id="UP000380867">
    <property type="component" value="Unassembled WGS sequence"/>
</dbReference>
<dbReference type="PANTHER" id="PTHR43302:SF5">
    <property type="entry name" value="TRANSPORTER ARSB-RELATED"/>
    <property type="match status" value="1"/>
</dbReference>
<feature type="transmembrane region" description="Helical" evidence="7">
    <location>
        <begin position="99"/>
        <end position="116"/>
    </location>
</feature>
<evidence type="ECO:0000256" key="7">
    <source>
        <dbReference type="SAM" id="Phobius"/>
    </source>
</evidence>
<feature type="transmembrane region" description="Helical" evidence="7">
    <location>
        <begin position="287"/>
        <end position="309"/>
    </location>
</feature>
<dbReference type="GO" id="GO:0005886">
    <property type="term" value="C:plasma membrane"/>
    <property type="evidence" value="ECO:0007669"/>
    <property type="project" value="UniProtKB-SubCell"/>
</dbReference>
<dbReference type="AlphaFoldDB" id="A0A5M4FI05"/>
<feature type="transmembrane region" description="Helical" evidence="7">
    <location>
        <begin position="213"/>
        <end position="233"/>
    </location>
</feature>
<gene>
    <name evidence="9" type="ORF">ESP70_003445</name>
</gene>
<evidence type="ECO:0000256" key="6">
    <source>
        <dbReference type="ARBA" id="ARBA00023136"/>
    </source>
</evidence>
<dbReference type="EMBL" id="SDPQ02000001">
    <property type="protein sequence ID" value="KAA1399824.1"/>
    <property type="molecule type" value="Genomic_DNA"/>
</dbReference>
<organism evidence="9 10">
    <name type="scientific">Aeromicrobium ginsengisoli</name>
    <dbReference type="NCBI Taxonomy" id="363867"/>
    <lineage>
        <taxon>Bacteria</taxon>
        <taxon>Bacillati</taxon>
        <taxon>Actinomycetota</taxon>
        <taxon>Actinomycetes</taxon>
        <taxon>Propionibacteriales</taxon>
        <taxon>Nocardioidaceae</taxon>
        <taxon>Aeromicrobium</taxon>
    </lineage>
</organism>
<reference evidence="9" key="1">
    <citation type="submission" date="2019-09" db="EMBL/GenBank/DDBJ databases">
        <authorList>
            <person name="Li J."/>
        </authorList>
    </citation>
    <scope>NUCLEOTIDE SEQUENCE [LARGE SCALE GENOMIC DNA]</scope>
    <source>
        <strain evidence="9">JCM 14732</strain>
    </source>
</reference>
<dbReference type="OrthoDB" id="3284414at2"/>
<dbReference type="GO" id="GO:0055085">
    <property type="term" value="P:transmembrane transport"/>
    <property type="evidence" value="ECO:0007669"/>
    <property type="project" value="InterPro"/>
</dbReference>
<feature type="transmembrane region" description="Helical" evidence="7">
    <location>
        <begin position="185"/>
        <end position="201"/>
    </location>
</feature>
<comment type="subcellular location">
    <subcellularLocation>
        <location evidence="1">Cell membrane</location>
        <topology evidence="1">Multi-pass membrane protein</topology>
    </subcellularLocation>
</comment>
<evidence type="ECO:0000313" key="9">
    <source>
        <dbReference type="EMBL" id="KAA1399824.1"/>
    </source>
</evidence>
<dbReference type="PANTHER" id="PTHR43302">
    <property type="entry name" value="TRANSPORTER ARSB-RELATED"/>
    <property type="match status" value="1"/>
</dbReference>
<keyword evidence="4 7" id="KW-0812">Transmembrane</keyword>
<feature type="transmembrane region" description="Helical" evidence="7">
    <location>
        <begin position="50"/>
        <end position="78"/>
    </location>
</feature>
<comment type="caution">
    <text evidence="9">The sequence shown here is derived from an EMBL/GenBank/DDBJ whole genome shotgun (WGS) entry which is preliminary data.</text>
</comment>
<dbReference type="InterPro" id="IPR004680">
    <property type="entry name" value="Cit_transptr-like_dom"/>
</dbReference>
<feature type="domain" description="Citrate transporter-like" evidence="8">
    <location>
        <begin position="10"/>
        <end position="284"/>
    </location>
</feature>
<feature type="transmembrane region" description="Helical" evidence="7">
    <location>
        <begin position="253"/>
        <end position="278"/>
    </location>
</feature>
<keyword evidence="5 7" id="KW-1133">Transmembrane helix</keyword>
<name>A0A5M4FI05_9ACTN</name>
<proteinExistence type="predicted"/>
<feature type="transmembrane region" description="Helical" evidence="7">
    <location>
        <begin position="122"/>
        <end position="141"/>
    </location>
</feature>
<evidence type="ECO:0000256" key="4">
    <source>
        <dbReference type="ARBA" id="ARBA00022692"/>
    </source>
</evidence>
<keyword evidence="10" id="KW-1185">Reference proteome</keyword>
<evidence type="ECO:0000256" key="3">
    <source>
        <dbReference type="ARBA" id="ARBA00022475"/>
    </source>
</evidence>
<accession>A0A5M4FI05</accession>
<dbReference type="RefSeq" id="WP_149687942.1">
    <property type="nucleotide sequence ID" value="NZ_SDPQ02000001.1"/>
</dbReference>
<evidence type="ECO:0000256" key="1">
    <source>
        <dbReference type="ARBA" id="ARBA00004651"/>
    </source>
</evidence>
<keyword evidence="2" id="KW-0813">Transport</keyword>
<sequence>MTHDLGSLAEIVGFLVAIMVLAQACADEGLFDVLGDRVSRSAGGSSVRLLAWSVGLAATVTAVLSLDATVVLLTPILIAASAHRSHAYATVRLANSGSTLLPVSNLTNLLVFSATGLTFVGFTWAMLPVWLVAVAGEYAVLRWWFRAETREPYATPTGEPHALPWFPLVVVLAVLLALATGTTPWIPASVGAVLVSAYALLRRTASWRDLMHAANLPLAVVVLAWALVVSWLGTTAVGEWFTDAMPAGTGLGALLVTALVAMVAANLINNLPATLLLLPAADSAGSLAILALLIGVNVGANLTMIGSLANLLWRQSGGRALSTVREFHLLGLATTPALVVVCTVMLWAWTSLIW</sequence>
<protein>
    <submittedName>
        <fullName evidence="9">Arsenic transporter</fullName>
    </submittedName>
</protein>
<evidence type="ECO:0000313" key="10">
    <source>
        <dbReference type="Proteomes" id="UP000380867"/>
    </source>
</evidence>
<feature type="transmembrane region" description="Helical" evidence="7">
    <location>
        <begin position="162"/>
        <end position="179"/>
    </location>
</feature>
<evidence type="ECO:0000256" key="5">
    <source>
        <dbReference type="ARBA" id="ARBA00022989"/>
    </source>
</evidence>
<evidence type="ECO:0000259" key="8">
    <source>
        <dbReference type="Pfam" id="PF03600"/>
    </source>
</evidence>
<dbReference type="Pfam" id="PF03600">
    <property type="entry name" value="CitMHS"/>
    <property type="match status" value="1"/>
</dbReference>
<keyword evidence="6 7" id="KW-0472">Membrane</keyword>